<dbReference type="Pfam" id="PF01345">
    <property type="entry name" value="DUF11"/>
    <property type="match status" value="1"/>
</dbReference>
<name>A0A2W4WFE9_9CYAN</name>
<dbReference type="Gene3D" id="2.60.40.10">
    <property type="entry name" value="Immunoglobulins"/>
    <property type="match status" value="1"/>
</dbReference>
<evidence type="ECO:0000259" key="1">
    <source>
        <dbReference type="Pfam" id="PF01345"/>
    </source>
</evidence>
<organism evidence="2 3">
    <name type="scientific">Shackletoniella antarctica</name>
    <dbReference type="NCBI Taxonomy" id="268115"/>
    <lineage>
        <taxon>Bacteria</taxon>
        <taxon>Bacillati</taxon>
        <taxon>Cyanobacteriota</taxon>
        <taxon>Cyanophyceae</taxon>
        <taxon>Oculatellales</taxon>
        <taxon>Oculatellaceae</taxon>
        <taxon>Shackletoniella</taxon>
    </lineage>
</organism>
<dbReference type="PANTHER" id="PTHR34819">
    <property type="entry name" value="LARGE CYSTEINE-RICH PERIPLASMIC PROTEIN OMCB"/>
    <property type="match status" value="1"/>
</dbReference>
<reference evidence="2 3" key="2">
    <citation type="submission" date="2018-06" db="EMBL/GenBank/DDBJ databases">
        <title>Metagenomic assembly of (sub)arctic Cyanobacteria and their associated microbiome from non-axenic cultures.</title>
        <authorList>
            <person name="Baurain D."/>
        </authorList>
    </citation>
    <scope>NUCLEOTIDE SEQUENCE [LARGE SCALE GENOMIC DNA]</scope>
    <source>
        <strain evidence="2">ULC041bin1</strain>
    </source>
</reference>
<dbReference type="Proteomes" id="UP000249081">
    <property type="component" value="Unassembled WGS sequence"/>
</dbReference>
<dbReference type="InterPro" id="IPR013783">
    <property type="entry name" value="Ig-like_fold"/>
</dbReference>
<dbReference type="EMBL" id="QBMN01000026">
    <property type="protein sequence ID" value="PZO43616.1"/>
    <property type="molecule type" value="Genomic_DNA"/>
</dbReference>
<dbReference type="InterPro" id="IPR051172">
    <property type="entry name" value="Chlamydia_OmcB"/>
</dbReference>
<dbReference type="Gene3D" id="2.60.40.740">
    <property type="match status" value="1"/>
</dbReference>
<evidence type="ECO:0000313" key="3">
    <source>
        <dbReference type="Proteomes" id="UP000249081"/>
    </source>
</evidence>
<protein>
    <recommendedName>
        <fullName evidence="1">DUF11 domain-containing protein</fullName>
    </recommendedName>
</protein>
<reference evidence="3" key="1">
    <citation type="submission" date="2018-04" db="EMBL/GenBank/DDBJ databases">
        <authorList>
            <person name="Cornet L."/>
        </authorList>
    </citation>
    <scope>NUCLEOTIDE SEQUENCE [LARGE SCALE GENOMIC DNA]</scope>
</reference>
<comment type="caution">
    <text evidence="2">The sequence shown here is derived from an EMBL/GenBank/DDBJ whole genome shotgun (WGS) entry which is preliminary data.</text>
</comment>
<dbReference type="NCBIfam" id="TIGR01451">
    <property type="entry name" value="B_ant_repeat"/>
    <property type="match status" value="1"/>
</dbReference>
<proteinExistence type="predicted"/>
<dbReference type="SUPFAM" id="SSF117074">
    <property type="entry name" value="Hypothetical protein PA1324"/>
    <property type="match status" value="1"/>
</dbReference>
<feature type="domain" description="DUF11" evidence="1">
    <location>
        <begin position="53"/>
        <end position="158"/>
    </location>
</feature>
<accession>A0A2W4WFE9</accession>
<gene>
    <name evidence="2" type="ORF">DCF17_05630</name>
</gene>
<dbReference type="InterPro" id="IPR001434">
    <property type="entry name" value="OmcB-like_DUF11"/>
</dbReference>
<sequence length="289" mass="30559">MTYGLGQFGASPPAAQAQSRIFINQAVAQFDGPTGPVTTASNETRVGENIVPLQIVKTADRAAAEPGDVVVYRLLITNPSSRVATPLTVTDQLPRGLRYVPNSVQTTPLQPTQQVLTDSSLTLTFAALDPGASISVAYAVLVTPEAVQGDGRNVAQAAAPGFAPVTAPFQLTIRPGIVSDCGTIVGRVFVDRNFDGQQQPGEPGVPNAVIFMDDGNRILTDPDGLFSLVNVLPGYRVGTLDLYSLPGYTLAPNLYRIEENSVSRFVRLSPGALGRMNFAVTPTFGEEQS</sequence>
<evidence type="ECO:0000313" key="2">
    <source>
        <dbReference type="EMBL" id="PZO43616.1"/>
    </source>
</evidence>
<dbReference type="InterPro" id="IPR047589">
    <property type="entry name" value="DUF11_rpt"/>
</dbReference>
<dbReference type="AlphaFoldDB" id="A0A2W4WFE9"/>